<dbReference type="InterPro" id="IPR036318">
    <property type="entry name" value="FAD-bd_PCMH-like_sf"/>
</dbReference>
<dbReference type="PANTHER" id="PTHR42659:SF9">
    <property type="entry name" value="XANTHINE DEHYDROGENASE FAD-BINDING SUBUNIT XDHB-RELATED"/>
    <property type="match status" value="1"/>
</dbReference>
<dbReference type="EMBL" id="BAABAU010000004">
    <property type="protein sequence ID" value="GAA4267506.1"/>
    <property type="molecule type" value="Genomic_DNA"/>
</dbReference>
<evidence type="ECO:0000313" key="3">
    <source>
        <dbReference type="Proteomes" id="UP001501594"/>
    </source>
</evidence>
<gene>
    <name evidence="2" type="ORF">GCM10022256_31180</name>
</gene>
<dbReference type="InterPro" id="IPR016169">
    <property type="entry name" value="FAD-bd_PCMH_sub2"/>
</dbReference>
<feature type="domain" description="FAD-binding PCMH-type" evidence="1">
    <location>
        <begin position="1"/>
        <end position="173"/>
    </location>
</feature>
<name>A0ABP8E617_9MICO</name>
<dbReference type="Gene3D" id="3.30.465.10">
    <property type="match status" value="1"/>
</dbReference>
<evidence type="ECO:0000259" key="1">
    <source>
        <dbReference type="PROSITE" id="PS51387"/>
    </source>
</evidence>
<dbReference type="RefSeq" id="WP_344797838.1">
    <property type="nucleotide sequence ID" value="NZ_BAABAU010000004.1"/>
</dbReference>
<dbReference type="Pfam" id="PF00941">
    <property type="entry name" value="FAD_binding_5"/>
    <property type="match status" value="1"/>
</dbReference>
<keyword evidence="3" id="KW-1185">Reference proteome</keyword>
<dbReference type="InterPro" id="IPR051312">
    <property type="entry name" value="Diverse_Substr_Oxidored"/>
</dbReference>
<proteinExistence type="predicted"/>
<dbReference type="Proteomes" id="UP001501594">
    <property type="component" value="Unassembled WGS sequence"/>
</dbReference>
<dbReference type="InterPro" id="IPR002346">
    <property type="entry name" value="Mopterin_DH_FAD-bd"/>
</dbReference>
<evidence type="ECO:0000313" key="2">
    <source>
        <dbReference type="EMBL" id="GAA4267506.1"/>
    </source>
</evidence>
<sequence length="277" mass="29922">MDLIGVNEIRVARTRDDILVGGGVEPLGGGTWLFSEPQPGLTGLVDLTALGWPSTTRTLEHLVVAATCTIRDLTRVDPEPDWTAHRLFRLCADSLLASYKIWAVATVGGNVATALPAGAMTSLLAALDATAVIWGPGDAERRMLVSELVSGVRTTRLTEGEILRAFEIPLASLRSRVAFRRISLSNLGRSASLVIGRLARDGAFTLTVTAATQRPSVLRFDALPTEAELRDAIGAIDDWYDDPHGTPDWREHVSTLFAGEILRELSDSELSDPEEAR</sequence>
<comment type="caution">
    <text evidence="2">The sequence shown here is derived from an EMBL/GenBank/DDBJ whole genome shotgun (WGS) entry which is preliminary data.</text>
</comment>
<dbReference type="InterPro" id="IPR016166">
    <property type="entry name" value="FAD-bd_PCMH"/>
</dbReference>
<dbReference type="PANTHER" id="PTHR42659">
    <property type="entry name" value="XANTHINE DEHYDROGENASE SUBUNIT C-RELATED"/>
    <property type="match status" value="1"/>
</dbReference>
<dbReference type="PROSITE" id="PS51387">
    <property type="entry name" value="FAD_PCMH"/>
    <property type="match status" value="1"/>
</dbReference>
<protein>
    <submittedName>
        <fullName evidence="2">FAD binding domain-containing protein</fullName>
    </submittedName>
</protein>
<dbReference type="SUPFAM" id="SSF56176">
    <property type="entry name" value="FAD-binding/transporter-associated domain-like"/>
    <property type="match status" value="1"/>
</dbReference>
<reference evidence="3" key="1">
    <citation type="journal article" date="2019" name="Int. J. Syst. Evol. Microbiol.">
        <title>The Global Catalogue of Microorganisms (GCM) 10K type strain sequencing project: providing services to taxonomists for standard genome sequencing and annotation.</title>
        <authorList>
            <consortium name="The Broad Institute Genomics Platform"/>
            <consortium name="The Broad Institute Genome Sequencing Center for Infectious Disease"/>
            <person name="Wu L."/>
            <person name="Ma J."/>
        </authorList>
    </citation>
    <scope>NUCLEOTIDE SEQUENCE [LARGE SCALE GENOMIC DNA]</scope>
    <source>
        <strain evidence="3">JCM 17442</strain>
    </source>
</reference>
<organism evidence="2 3">
    <name type="scientific">Frondihabitans peucedani</name>
    <dbReference type="NCBI Taxonomy" id="598626"/>
    <lineage>
        <taxon>Bacteria</taxon>
        <taxon>Bacillati</taxon>
        <taxon>Actinomycetota</taxon>
        <taxon>Actinomycetes</taxon>
        <taxon>Micrococcales</taxon>
        <taxon>Microbacteriaceae</taxon>
        <taxon>Frondihabitans</taxon>
    </lineage>
</organism>
<accession>A0ABP8E617</accession>